<feature type="signal peptide" evidence="1">
    <location>
        <begin position="1"/>
        <end position="26"/>
    </location>
</feature>
<dbReference type="Proteomes" id="UP000186292">
    <property type="component" value="Unassembled WGS sequence"/>
</dbReference>
<gene>
    <name evidence="2" type="ORF">SAMN05444817_101222</name>
</gene>
<keyword evidence="1" id="KW-0732">Signal</keyword>
<organism evidence="2 3">
    <name type="scientific">Corynebacterium appendicis CIP 107643</name>
    <dbReference type="NCBI Taxonomy" id="1161099"/>
    <lineage>
        <taxon>Bacteria</taxon>
        <taxon>Bacillati</taxon>
        <taxon>Actinomycetota</taxon>
        <taxon>Actinomycetes</taxon>
        <taxon>Mycobacteriales</taxon>
        <taxon>Corynebacteriaceae</taxon>
        <taxon>Corynebacterium</taxon>
    </lineage>
</organism>
<sequence length="271" mass="29338">MKKFLVSAVAAGLFAVHASQAPQASAVDVIPGDPGDRTDLVVYHSDGHWTGSPNAREPRPALSLAKLYLGYYVLANGNPEEQGKVLRMIRTSDDLLAVELDEEYPDAINDIAEDYELESTHSDGYWGKSVTSPYDLARFVTAILGDPVAEPLVRGMANHAPYAEDGFKQDFGTDQLDGAIGSKFGWADDLESAFGSVTFGPDWVAAAMSYGDVDEHTDDVHAWIDQAEKNPLSFGLSDATTELLTMPNGAAQLTIWTSDEGHWGMRTVDIL</sequence>
<evidence type="ECO:0000313" key="3">
    <source>
        <dbReference type="Proteomes" id="UP000186292"/>
    </source>
</evidence>
<dbReference type="RefSeq" id="WP_076598197.1">
    <property type="nucleotide sequence ID" value="NZ_CP046976.1"/>
</dbReference>
<accession>A0A1N7IPV2</accession>
<proteinExistence type="predicted"/>
<evidence type="ECO:0000313" key="2">
    <source>
        <dbReference type="EMBL" id="SIS39036.1"/>
    </source>
</evidence>
<dbReference type="OrthoDB" id="4535618at2"/>
<evidence type="ECO:0008006" key="4">
    <source>
        <dbReference type="Google" id="ProtNLM"/>
    </source>
</evidence>
<dbReference type="InterPro" id="IPR012338">
    <property type="entry name" value="Beta-lactam/transpept-like"/>
</dbReference>
<dbReference type="SUPFAM" id="SSF56601">
    <property type="entry name" value="beta-lactamase/transpeptidase-like"/>
    <property type="match status" value="1"/>
</dbReference>
<dbReference type="Gene3D" id="3.40.710.10">
    <property type="entry name" value="DD-peptidase/beta-lactamase superfamily"/>
    <property type="match status" value="1"/>
</dbReference>
<dbReference type="EMBL" id="FTOF01000001">
    <property type="protein sequence ID" value="SIS39036.1"/>
    <property type="molecule type" value="Genomic_DNA"/>
</dbReference>
<reference evidence="3" key="1">
    <citation type="submission" date="2017-01" db="EMBL/GenBank/DDBJ databases">
        <authorList>
            <person name="Varghese N."/>
            <person name="Submissions S."/>
        </authorList>
    </citation>
    <scope>NUCLEOTIDE SEQUENCE [LARGE SCALE GENOMIC DNA]</scope>
    <source>
        <strain evidence="3">DSM 44531</strain>
    </source>
</reference>
<feature type="chain" id="PRO_5012591289" description="Beta-lactamase enzyme family protein" evidence="1">
    <location>
        <begin position="27"/>
        <end position="271"/>
    </location>
</feature>
<dbReference type="AlphaFoldDB" id="A0A1N7IPV2"/>
<evidence type="ECO:0000256" key="1">
    <source>
        <dbReference type="SAM" id="SignalP"/>
    </source>
</evidence>
<dbReference type="STRING" id="1161099.SAMN05444817_101222"/>
<keyword evidence="3" id="KW-1185">Reference proteome</keyword>
<name>A0A1N7IPV2_9CORY</name>
<protein>
    <recommendedName>
        <fullName evidence="4">Beta-lactamase enzyme family protein</fullName>
    </recommendedName>
</protein>